<dbReference type="GO" id="GO:0008360">
    <property type="term" value="P:regulation of cell shape"/>
    <property type="evidence" value="ECO:0007669"/>
    <property type="project" value="TreeGrafter"/>
</dbReference>
<organism evidence="3 4">
    <name type="scientific">Anguilla anguilla</name>
    <name type="common">European freshwater eel</name>
    <name type="synonym">Muraena anguilla</name>
    <dbReference type="NCBI Taxonomy" id="7936"/>
    <lineage>
        <taxon>Eukaryota</taxon>
        <taxon>Metazoa</taxon>
        <taxon>Chordata</taxon>
        <taxon>Craniata</taxon>
        <taxon>Vertebrata</taxon>
        <taxon>Euteleostomi</taxon>
        <taxon>Actinopterygii</taxon>
        <taxon>Neopterygii</taxon>
        <taxon>Teleostei</taxon>
        <taxon>Anguilliformes</taxon>
        <taxon>Anguillidae</taxon>
        <taxon>Anguilla</taxon>
    </lineage>
</organism>
<dbReference type="EMBL" id="JAFIRN010000013">
    <property type="protein sequence ID" value="KAG5836739.1"/>
    <property type="molecule type" value="Genomic_DNA"/>
</dbReference>
<dbReference type="PANTHER" id="PTHR22625:SF9">
    <property type="entry name" value="PLEXIN-B2"/>
    <property type="match status" value="1"/>
</dbReference>
<dbReference type="FunFam" id="3.10.20.90:FF:000102">
    <property type="entry name" value="Plexin B2"/>
    <property type="match status" value="1"/>
</dbReference>
<dbReference type="Proteomes" id="UP001044222">
    <property type="component" value="Chromosome 13"/>
</dbReference>
<gene>
    <name evidence="3" type="ORF">ANANG_G00231770</name>
</gene>
<evidence type="ECO:0000259" key="2">
    <source>
        <dbReference type="Pfam" id="PF20170"/>
    </source>
</evidence>
<comment type="caution">
    <text evidence="3">The sequence shown here is derived from an EMBL/GenBank/DDBJ whole genome shotgun (WGS) entry which is preliminary data.</text>
</comment>
<accession>A0A9D3LVX8</accession>
<proteinExistence type="predicted"/>
<dbReference type="Gene3D" id="3.10.20.90">
    <property type="entry name" value="Phosphatidylinositol 3-kinase Catalytic Subunit, Chain A, domain 1"/>
    <property type="match status" value="1"/>
</dbReference>
<dbReference type="Gene3D" id="1.10.506.10">
    <property type="entry name" value="GTPase Activation - p120gap, domain 1"/>
    <property type="match status" value="2"/>
</dbReference>
<dbReference type="Pfam" id="PF20170">
    <property type="entry name" value="Plexin_RBD"/>
    <property type="match status" value="1"/>
</dbReference>
<feature type="domain" description="Plexin cytoplasmic RasGAP" evidence="1">
    <location>
        <begin position="13"/>
        <end position="117"/>
    </location>
</feature>
<keyword evidence="4" id="KW-1185">Reference proteome</keyword>
<dbReference type="GO" id="GO:0017154">
    <property type="term" value="F:semaphorin receptor activity"/>
    <property type="evidence" value="ECO:0007669"/>
    <property type="project" value="InterPro"/>
</dbReference>
<dbReference type="Pfam" id="PF08337">
    <property type="entry name" value="Plexin_cytopl"/>
    <property type="match status" value="2"/>
</dbReference>
<dbReference type="GO" id="GO:0005886">
    <property type="term" value="C:plasma membrane"/>
    <property type="evidence" value="ECO:0007669"/>
    <property type="project" value="TreeGrafter"/>
</dbReference>
<evidence type="ECO:0000313" key="4">
    <source>
        <dbReference type="Proteomes" id="UP001044222"/>
    </source>
</evidence>
<evidence type="ECO:0000259" key="1">
    <source>
        <dbReference type="Pfam" id="PF08337"/>
    </source>
</evidence>
<dbReference type="AlphaFoldDB" id="A0A9D3LVX8"/>
<dbReference type="InterPro" id="IPR046800">
    <property type="entry name" value="Plexin_RBD"/>
</dbReference>
<dbReference type="GO" id="GO:0002116">
    <property type="term" value="C:semaphorin receptor complex"/>
    <property type="evidence" value="ECO:0007669"/>
    <property type="project" value="TreeGrafter"/>
</dbReference>
<protein>
    <submittedName>
        <fullName evidence="3">Uncharacterized protein</fullName>
    </submittedName>
</protein>
<feature type="domain" description="Plexin cytoplasmic RhoGTPase-binding" evidence="2">
    <location>
        <begin position="154"/>
        <end position="263"/>
    </location>
</feature>
<dbReference type="InterPro" id="IPR031148">
    <property type="entry name" value="Plexin"/>
</dbReference>
<reference evidence="3" key="1">
    <citation type="submission" date="2021-01" db="EMBL/GenBank/DDBJ databases">
        <title>A chromosome-scale assembly of European eel, Anguilla anguilla.</title>
        <authorList>
            <person name="Henkel C."/>
            <person name="Jong-Raadsen S.A."/>
            <person name="Dufour S."/>
            <person name="Weltzien F.-A."/>
            <person name="Palstra A.P."/>
            <person name="Pelster B."/>
            <person name="Spaink H.P."/>
            <person name="Van Den Thillart G.E."/>
            <person name="Jansen H."/>
            <person name="Zahm M."/>
            <person name="Klopp C."/>
            <person name="Cedric C."/>
            <person name="Louis A."/>
            <person name="Berthelot C."/>
            <person name="Parey E."/>
            <person name="Roest Crollius H."/>
            <person name="Montfort J."/>
            <person name="Robinson-Rechavi M."/>
            <person name="Bucao C."/>
            <person name="Bouchez O."/>
            <person name="Gislard M."/>
            <person name="Lluch J."/>
            <person name="Milhes M."/>
            <person name="Lampietro C."/>
            <person name="Lopez Roques C."/>
            <person name="Donnadieu C."/>
            <person name="Braasch I."/>
            <person name="Desvignes T."/>
            <person name="Postlethwait J."/>
            <person name="Bobe J."/>
            <person name="Guiguen Y."/>
            <person name="Dirks R."/>
        </authorList>
    </citation>
    <scope>NUCLEOTIDE SEQUENCE</scope>
    <source>
        <strain evidence="3">Tag_6206</strain>
        <tissue evidence="3">Liver</tissue>
    </source>
</reference>
<dbReference type="PANTHER" id="PTHR22625">
    <property type="entry name" value="PLEXIN"/>
    <property type="match status" value="1"/>
</dbReference>
<dbReference type="InterPro" id="IPR008936">
    <property type="entry name" value="Rho_GTPase_activation_prot"/>
</dbReference>
<dbReference type="InterPro" id="IPR013548">
    <property type="entry name" value="Plexin_cytoplasmic_RasGAP_dom"/>
</dbReference>
<dbReference type="GO" id="GO:0007162">
    <property type="term" value="P:negative regulation of cell adhesion"/>
    <property type="evidence" value="ECO:0007669"/>
    <property type="project" value="TreeGrafter"/>
</dbReference>
<sequence length="341" mass="39024">MEDHTSDLSEARIPFLDYKTYTDRVFFLPSKDGANDVMITGKLDIPEARRAIVTQALNQFSNLLNSKTFLINFIRTLEGRPDFNARAKVYFASLLTVALHGKLEYYTDIMRTLLLELGWSRLCRESLYRLFKAIKHQVEKGPVDAVVKKAKYTLNDTGLLGDDVEYSVLTLQVLVLGEGPDVTPVKVLNCDTISQVKEKIIEQVYRNLSYSQRPKVDSVTLEWRPGSTGQILSDLDLTSQKEGRWKRMNTLAHYNVRDNATLVLSKVLHPQQSYDQNQDNHEERNALLEDDKVFHLVRPAEELDEIKSKRGSMKDKSMTKAITEIYLTRLLSVKVKNAPLE</sequence>
<feature type="domain" description="Plexin cytoplasmic RasGAP" evidence="1">
    <location>
        <begin position="124"/>
        <end position="335"/>
    </location>
</feature>
<name>A0A9D3LVX8_ANGAN</name>
<dbReference type="GO" id="GO:0030334">
    <property type="term" value="P:regulation of cell migration"/>
    <property type="evidence" value="ECO:0007669"/>
    <property type="project" value="TreeGrafter"/>
</dbReference>
<dbReference type="GO" id="GO:0050772">
    <property type="term" value="P:positive regulation of axonogenesis"/>
    <property type="evidence" value="ECO:0007669"/>
    <property type="project" value="TreeGrafter"/>
</dbReference>
<evidence type="ECO:0000313" key="3">
    <source>
        <dbReference type="EMBL" id="KAG5836739.1"/>
    </source>
</evidence>